<dbReference type="GO" id="GO:0016491">
    <property type="term" value="F:oxidoreductase activity"/>
    <property type="evidence" value="ECO:0007669"/>
    <property type="project" value="InterPro"/>
</dbReference>
<name>A0AAW0DIX1_9AGAR</name>
<feature type="domain" description="EthD" evidence="2">
    <location>
        <begin position="158"/>
        <end position="251"/>
    </location>
</feature>
<dbReference type="EMBL" id="JAYKXP010000012">
    <property type="protein sequence ID" value="KAK7051492.1"/>
    <property type="molecule type" value="Genomic_DNA"/>
</dbReference>
<comment type="caution">
    <text evidence="3">The sequence shown here is derived from an EMBL/GenBank/DDBJ whole genome shotgun (WGS) entry which is preliminary data.</text>
</comment>
<feature type="domain" description="EthD" evidence="2">
    <location>
        <begin position="24"/>
        <end position="116"/>
    </location>
</feature>
<proteinExistence type="inferred from homology"/>
<dbReference type="InterPro" id="IPR011008">
    <property type="entry name" value="Dimeric_a/b-barrel"/>
</dbReference>
<organism evidence="3 4">
    <name type="scientific">Paramarasmius palmivorus</name>
    <dbReference type="NCBI Taxonomy" id="297713"/>
    <lineage>
        <taxon>Eukaryota</taxon>
        <taxon>Fungi</taxon>
        <taxon>Dikarya</taxon>
        <taxon>Basidiomycota</taxon>
        <taxon>Agaricomycotina</taxon>
        <taxon>Agaricomycetes</taxon>
        <taxon>Agaricomycetidae</taxon>
        <taxon>Agaricales</taxon>
        <taxon>Marasmiineae</taxon>
        <taxon>Marasmiaceae</taxon>
        <taxon>Paramarasmius</taxon>
    </lineage>
</organism>
<gene>
    <name evidence="3" type="ORF">VNI00_004466</name>
</gene>
<dbReference type="Gene3D" id="3.30.70.100">
    <property type="match status" value="2"/>
</dbReference>
<evidence type="ECO:0000256" key="1">
    <source>
        <dbReference type="ARBA" id="ARBA00005986"/>
    </source>
</evidence>
<protein>
    <recommendedName>
        <fullName evidence="2">EthD domain-containing protein</fullName>
    </recommendedName>
</protein>
<comment type="similarity">
    <text evidence="1">Belongs to the tpcK family.</text>
</comment>
<evidence type="ECO:0000313" key="3">
    <source>
        <dbReference type="EMBL" id="KAK7051492.1"/>
    </source>
</evidence>
<reference evidence="3 4" key="1">
    <citation type="submission" date="2024-01" db="EMBL/GenBank/DDBJ databases">
        <title>A draft genome for a cacao thread blight-causing isolate of Paramarasmius palmivorus.</title>
        <authorList>
            <person name="Baruah I.K."/>
            <person name="Bukari Y."/>
            <person name="Amoako-Attah I."/>
            <person name="Meinhardt L.W."/>
            <person name="Bailey B.A."/>
            <person name="Cohen S.P."/>
        </authorList>
    </citation>
    <scope>NUCLEOTIDE SEQUENCE [LARGE SCALE GENOMIC DNA]</scope>
    <source>
        <strain evidence="3 4">GH-12</strain>
    </source>
</reference>
<evidence type="ECO:0000259" key="2">
    <source>
        <dbReference type="Pfam" id="PF07110"/>
    </source>
</evidence>
<keyword evidence="4" id="KW-1185">Reference proteome</keyword>
<dbReference type="Pfam" id="PF07110">
    <property type="entry name" value="EthD"/>
    <property type="match status" value="2"/>
</dbReference>
<dbReference type="SUPFAM" id="SSF54909">
    <property type="entry name" value="Dimeric alpha+beta barrel"/>
    <property type="match status" value="2"/>
</dbReference>
<accession>A0AAW0DIX1</accession>
<dbReference type="AlphaFoldDB" id="A0AAW0DIX1"/>
<dbReference type="InterPro" id="IPR009799">
    <property type="entry name" value="EthD_dom"/>
</dbReference>
<dbReference type="Proteomes" id="UP001383192">
    <property type="component" value="Unassembled WGS sequence"/>
</dbReference>
<sequence length="269" mass="31092">MTHWQNIPSLRTDRVRLLIFVKRKDEMNFDDWSRYWLETHGPIFANTQAAKENIIRYEQLHVNQHAKQILQERGYKVPDFDGVVMFEVESLENLNDLLTSEEWSQKVMPDADKIFEQEGNSSAVYGLSTLHDRQKPKALLGTTLQDGRVQLLVQMKKKAGLSQEEFEKHWLKEYSSVTTGHGPTKEGLSKYEQLHIRRGAIPEMESRAKVPSDWDGIALFEAESVDKLISVLRHEAYLAQAEPAREKFLDKENSRFLPVDVAVLIDKEA</sequence>
<evidence type="ECO:0000313" key="4">
    <source>
        <dbReference type="Proteomes" id="UP001383192"/>
    </source>
</evidence>